<evidence type="ECO:0000259" key="3">
    <source>
        <dbReference type="Pfam" id="PF01551"/>
    </source>
</evidence>
<dbReference type="PANTHER" id="PTHR21666">
    <property type="entry name" value="PEPTIDASE-RELATED"/>
    <property type="match status" value="1"/>
</dbReference>
<sequence length="327" mass="36808">MKREKYVYNPQTLKYEKHKLGAKEIVKRGIGITSGIIFSSVLLFVFAYYYLPSPKERAQKREIEQLAMQYDLLTNEMNGLSNILEKVQEKDANIHRVILGMDPIDENVWNGGVGGSKKYDFITNYSNTGKIIKESLSKIDKLKLQFELQKSSLDTLEMLALARKEKLSSIPSIKPVREDKLKRNILKLSGFGYRLHPVHGVKKFHKGIDFTAPRGTAIISSGDGKVTRVENKTRGYGKNIIVDHGYGYTTLYGHLSEIDVKVGDKVTRGQVIGKIGSTGTSTAPHLHYEVRINGQAVNPIDFCMDGLSPEEYQQLVHKAAEENQSFD</sequence>
<dbReference type="PANTHER" id="PTHR21666:SF286">
    <property type="entry name" value="LIPOPROTEIN NLPD"/>
    <property type="match status" value="1"/>
</dbReference>
<keyword evidence="1" id="KW-0175">Coiled coil</keyword>
<dbReference type="Gene3D" id="2.70.70.10">
    <property type="entry name" value="Glucose Permease (Domain IIA)"/>
    <property type="match status" value="1"/>
</dbReference>
<accession>A0AA37SX86</accession>
<dbReference type="Pfam" id="PF01551">
    <property type="entry name" value="Peptidase_M23"/>
    <property type="match status" value="1"/>
</dbReference>
<reference evidence="4" key="1">
    <citation type="journal article" date="2014" name="Int. J. Syst. Evol. Microbiol.">
        <title>Complete genome sequence of Corynebacterium casei LMG S-19264T (=DSM 44701T), isolated from a smear-ripened cheese.</title>
        <authorList>
            <consortium name="US DOE Joint Genome Institute (JGI-PGF)"/>
            <person name="Walter F."/>
            <person name="Albersmeier A."/>
            <person name="Kalinowski J."/>
            <person name="Ruckert C."/>
        </authorList>
    </citation>
    <scope>NUCLEOTIDE SEQUENCE</scope>
    <source>
        <strain evidence="4">NBRC 108769</strain>
    </source>
</reference>
<dbReference type="Proteomes" id="UP001156666">
    <property type="component" value="Unassembled WGS sequence"/>
</dbReference>
<dbReference type="InterPro" id="IPR050570">
    <property type="entry name" value="Cell_wall_metabolism_enzyme"/>
</dbReference>
<dbReference type="InterPro" id="IPR011055">
    <property type="entry name" value="Dup_hybrid_motif"/>
</dbReference>
<dbReference type="RefSeq" id="WP_284284646.1">
    <property type="nucleotide sequence ID" value="NZ_BSOH01000027.1"/>
</dbReference>
<name>A0AA37SX86_9BACT</name>
<keyword evidence="2" id="KW-1133">Transmembrane helix</keyword>
<comment type="caution">
    <text evidence="4">The sequence shown here is derived from an EMBL/GenBank/DDBJ whole genome shotgun (WGS) entry which is preliminary data.</text>
</comment>
<keyword evidence="2" id="KW-0472">Membrane</keyword>
<dbReference type="InterPro" id="IPR016047">
    <property type="entry name" value="M23ase_b-sheet_dom"/>
</dbReference>
<evidence type="ECO:0000256" key="1">
    <source>
        <dbReference type="SAM" id="Coils"/>
    </source>
</evidence>
<feature type="coiled-coil region" evidence="1">
    <location>
        <begin position="56"/>
        <end position="90"/>
    </location>
</feature>
<organism evidence="4 5">
    <name type="scientific">Portibacter lacus</name>
    <dbReference type="NCBI Taxonomy" id="1099794"/>
    <lineage>
        <taxon>Bacteria</taxon>
        <taxon>Pseudomonadati</taxon>
        <taxon>Bacteroidota</taxon>
        <taxon>Saprospiria</taxon>
        <taxon>Saprospirales</taxon>
        <taxon>Haliscomenobacteraceae</taxon>
        <taxon>Portibacter</taxon>
    </lineage>
</organism>
<evidence type="ECO:0000313" key="4">
    <source>
        <dbReference type="EMBL" id="GLR19385.1"/>
    </source>
</evidence>
<dbReference type="EMBL" id="BSOH01000027">
    <property type="protein sequence ID" value="GLR19385.1"/>
    <property type="molecule type" value="Genomic_DNA"/>
</dbReference>
<protein>
    <submittedName>
        <fullName evidence="4">Peptidase</fullName>
    </submittedName>
</protein>
<evidence type="ECO:0000313" key="5">
    <source>
        <dbReference type="Proteomes" id="UP001156666"/>
    </source>
</evidence>
<feature type="transmembrane region" description="Helical" evidence="2">
    <location>
        <begin position="29"/>
        <end position="51"/>
    </location>
</feature>
<dbReference type="FunFam" id="2.70.70.10:FF:000006">
    <property type="entry name" value="M23 family peptidase"/>
    <property type="match status" value="1"/>
</dbReference>
<dbReference type="AlphaFoldDB" id="A0AA37SX86"/>
<dbReference type="CDD" id="cd12797">
    <property type="entry name" value="M23_peptidase"/>
    <property type="match status" value="1"/>
</dbReference>
<dbReference type="GO" id="GO:0004222">
    <property type="term" value="F:metalloendopeptidase activity"/>
    <property type="evidence" value="ECO:0007669"/>
    <property type="project" value="TreeGrafter"/>
</dbReference>
<evidence type="ECO:0000256" key="2">
    <source>
        <dbReference type="SAM" id="Phobius"/>
    </source>
</evidence>
<keyword evidence="5" id="KW-1185">Reference proteome</keyword>
<proteinExistence type="predicted"/>
<dbReference type="SUPFAM" id="SSF51261">
    <property type="entry name" value="Duplicated hybrid motif"/>
    <property type="match status" value="1"/>
</dbReference>
<feature type="domain" description="M23ase beta-sheet core" evidence="3">
    <location>
        <begin position="203"/>
        <end position="299"/>
    </location>
</feature>
<gene>
    <name evidence="4" type="ORF">GCM10007940_40010</name>
</gene>
<keyword evidence="2" id="KW-0812">Transmembrane</keyword>
<reference evidence="4" key="2">
    <citation type="submission" date="2023-01" db="EMBL/GenBank/DDBJ databases">
        <title>Draft genome sequence of Portibacter lacus strain NBRC 108769.</title>
        <authorList>
            <person name="Sun Q."/>
            <person name="Mori K."/>
        </authorList>
    </citation>
    <scope>NUCLEOTIDE SEQUENCE</scope>
    <source>
        <strain evidence="4">NBRC 108769</strain>
    </source>
</reference>